<comment type="function">
    <text evidence="7">Converts 2-succinyl-6-hydroxy-2,4-cyclohexadiene-1-carboxylate (SHCHC) to 2-succinylbenzoate (OSB).</text>
</comment>
<feature type="binding site" evidence="7">
    <location>
        <position position="188"/>
    </location>
    <ligand>
        <name>Mg(2+)</name>
        <dbReference type="ChEBI" id="CHEBI:18420"/>
    </ligand>
</feature>
<feature type="active site" description="Proton acceptor" evidence="7">
    <location>
        <position position="262"/>
    </location>
</feature>
<dbReference type="Pfam" id="PF02746">
    <property type="entry name" value="MR_MLE_N"/>
    <property type="match status" value="1"/>
</dbReference>
<dbReference type="Gene3D" id="3.20.20.120">
    <property type="entry name" value="Enolase-like C-terminal domain"/>
    <property type="match status" value="1"/>
</dbReference>
<dbReference type="SFLD" id="SFLDG00180">
    <property type="entry name" value="muconate_cycloisomerase"/>
    <property type="match status" value="1"/>
</dbReference>
<evidence type="ECO:0000256" key="5">
    <source>
        <dbReference type="ARBA" id="ARBA00023239"/>
    </source>
</evidence>
<proteinExistence type="inferred from homology"/>
<protein>
    <recommendedName>
        <fullName evidence="6 7">o-succinylbenzoate synthase</fullName>
        <shortName evidence="7">OSB synthase</shortName>
        <shortName evidence="7">OSBS</shortName>
        <ecNumber evidence="6 7">4.2.1.113</ecNumber>
    </recommendedName>
    <alternativeName>
        <fullName evidence="7">4-(2'-carboxyphenyl)-4-oxybutyric acid synthase</fullName>
    </alternativeName>
    <alternativeName>
        <fullName evidence="7">o-succinylbenzoic acid synthase</fullName>
    </alternativeName>
</protein>
<dbReference type="RefSeq" id="WP_148992998.1">
    <property type="nucleotide sequence ID" value="NZ_VTEW01000025.1"/>
</dbReference>
<dbReference type="SFLD" id="SFLDF00009">
    <property type="entry name" value="o-succinylbenzoate_synthase"/>
    <property type="match status" value="1"/>
</dbReference>
<evidence type="ECO:0000313" key="9">
    <source>
        <dbReference type="EMBL" id="TYS72592.1"/>
    </source>
</evidence>
<keyword evidence="2 7" id="KW-0474">Menaquinone biosynthesis</keyword>
<dbReference type="GO" id="GO:0016854">
    <property type="term" value="F:racemase and epimerase activity"/>
    <property type="evidence" value="ECO:0007669"/>
    <property type="project" value="UniProtKB-ARBA"/>
</dbReference>
<evidence type="ECO:0000256" key="6">
    <source>
        <dbReference type="ARBA" id="ARBA00029491"/>
    </source>
</evidence>
<accession>A0A5D4TDK5</accession>
<comment type="similarity">
    <text evidence="7">Belongs to the mandelate racemase/muconate lactonizing enzyme family. MenC type 2 subfamily.</text>
</comment>
<dbReference type="EMBL" id="VTEW01000025">
    <property type="protein sequence ID" value="TYS72592.1"/>
    <property type="molecule type" value="Genomic_DNA"/>
</dbReference>
<dbReference type="EC" id="4.2.1.113" evidence="6 7"/>
<dbReference type="InterPro" id="IPR013341">
    <property type="entry name" value="Mandelate_racemase_N_dom"/>
</dbReference>
<evidence type="ECO:0000256" key="3">
    <source>
        <dbReference type="ARBA" id="ARBA00022723"/>
    </source>
</evidence>
<dbReference type="InterPro" id="IPR047585">
    <property type="entry name" value="MenC"/>
</dbReference>
<evidence type="ECO:0000313" key="10">
    <source>
        <dbReference type="Proteomes" id="UP000325054"/>
    </source>
</evidence>
<evidence type="ECO:0000256" key="2">
    <source>
        <dbReference type="ARBA" id="ARBA00022428"/>
    </source>
</evidence>
<evidence type="ECO:0000256" key="4">
    <source>
        <dbReference type="ARBA" id="ARBA00022842"/>
    </source>
</evidence>
<reference evidence="9 10" key="1">
    <citation type="submission" date="2019-08" db="EMBL/GenBank/DDBJ databases">
        <title>Bacillus genomes from the desert of Cuatro Cienegas, Coahuila.</title>
        <authorList>
            <person name="Olmedo-Alvarez G."/>
        </authorList>
    </citation>
    <scope>NUCLEOTIDE SEQUENCE [LARGE SCALE GENOMIC DNA]</scope>
    <source>
        <strain evidence="9 10">CH451a_14T</strain>
    </source>
</reference>
<dbReference type="Proteomes" id="UP000325054">
    <property type="component" value="Unassembled WGS sequence"/>
</dbReference>
<dbReference type="UniPathway" id="UPA01057">
    <property type="reaction ID" value="UER00165"/>
</dbReference>
<keyword evidence="4 7" id="KW-0460">Magnesium</keyword>
<dbReference type="PANTHER" id="PTHR48073:SF5">
    <property type="entry name" value="O-SUCCINYLBENZOATE SYNTHASE"/>
    <property type="match status" value="1"/>
</dbReference>
<dbReference type="NCBIfam" id="TIGR01928">
    <property type="entry name" value="menC_lowGC_arch"/>
    <property type="match status" value="1"/>
</dbReference>
<dbReference type="InterPro" id="IPR036849">
    <property type="entry name" value="Enolase-like_C_sf"/>
</dbReference>
<dbReference type="GO" id="GO:0043748">
    <property type="term" value="F:O-succinylbenzoate synthase activity"/>
    <property type="evidence" value="ECO:0007669"/>
    <property type="project" value="UniProtKB-EC"/>
</dbReference>
<dbReference type="SUPFAM" id="SSF54826">
    <property type="entry name" value="Enolase N-terminal domain-like"/>
    <property type="match status" value="1"/>
</dbReference>
<comment type="catalytic activity">
    <reaction evidence="7">
        <text>(1R,6R)-6-hydroxy-2-succinyl-cyclohexa-2,4-diene-1-carboxylate = 2-succinylbenzoate + H2O</text>
        <dbReference type="Rhea" id="RHEA:10196"/>
        <dbReference type="ChEBI" id="CHEBI:15377"/>
        <dbReference type="ChEBI" id="CHEBI:18325"/>
        <dbReference type="ChEBI" id="CHEBI:58689"/>
        <dbReference type="EC" id="4.2.1.113"/>
    </reaction>
</comment>
<name>A0A5D4TDK5_9BACI</name>
<dbReference type="InterPro" id="IPR029017">
    <property type="entry name" value="Enolase-like_N"/>
</dbReference>
<organism evidence="9 10">
    <name type="scientific">Rossellomorea aquimaris</name>
    <dbReference type="NCBI Taxonomy" id="189382"/>
    <lineage>
        <taxon>Bacteria</taxon>
        <taxon>Bacillati</taxon>
        <taxon>Bacillota</taxon>
        <taxon>Bacilli</taxon>
        <taxon>Bacillales</taxon>
        <taxon>Bacillaceae</taxon>
        <taxon>Rossellomorea</taxon>
    </lineage>
</organism>
<dbReference type="CDD" id="cd03317">
    <property type="entry name" value="NAAAR"/>
    <property type="match status" value="1"/>
</dbReference>
<dbReference type="HAMAP" id="MF_01933">
    <property type="entry name" value="MenC_2"/>
    <property type="match status" value="1"/>
</dbReference>
<dbReference type="SFLD" id="SFLDS00001">
    <property type="entry name" value="Enolase"/>
    <property type="match status" value="1"/>
</dbReference>
<comment type="cofactor">
    <cofactor evidence="1 7">
        <name>a divalent metal cation</name>
        <dbReference type="ChEBI" id="CHEBI:60240"/>
    </cofactor>
</comment>
<dbReference type="GO" id="GO:0009234">
    <property type="term" value="P:menaquinone biosynthetic process"/>
    <property type="evidence" value="ECO:0007669"/>
    <property type="project" value="UniProtKB-UniRule"/>
</dbReference>
<feature type="active site" description="Proton donor" evidence="7">
    <location>
        <position position="163"/>
    </location>
</feature>
<comment type="caution">
    <text evidence="9">The sequence shown here is derived from an EMBL/GenBank/DDBJ whole genome shotgun (WGS) entry which is preliminary data.</text>
</comment>
<sequence>MKIDKVILHVIKMELKKPFSTHLGTVKDREGIIVEVVDENGIRGYGEGVAFSTPWYTEETVGTTLHILKEVLIPLLLKSTLVHPREASSLFSTVRRNNMAKAALECAVWDLFSKQMDEPLWKVLGGTREVIAAGAVAGAPSVTQTIEQVHEFVRDGYERIKVKISPSSDYELIKEIRQEFPYLRLMADANSAYTLDDIEMLKRLDEFHLEMIEQPLGIDDIFEHSLLQNDMKTSICLDESITSFHDAKSAIALGSCGYINIKLGRVGGYSTAVSIHDMCGREGVRVWCGGMLEFGISRAHNIALSTLEGFDFPGDISSSSRYWEQDIIEPEIQVINGKINVSKEAGIGVELNRKRLKEVTLFTEEYSL</sequence>
<dbReference type="InterPro" id="IPR010197">
    <property type="entry name" value="OSBS/NAAAR"/>
</dbReference>
<comment type="pathway">
    <text evidence="7">Quinol/quinone metabolism; menaquinone biosynthesis.</text>
</comment>
<feature type="domain" description="Mandelate racemase/muconate lactonizing enzyme C-terminal" evidence="8">
    <location>
        <begin position="142"/>
        <end position="234"/>
    </location>
</feature>
<gene>
    <name evidence="7 9" type="primary">menC</name>
    <name evidence="9" type="ORF">FZC80_20675</name>
</gene>
<feature type="binding site" evidence="7">
    <location>
        <position position="213"/>
    </location>
    <ligand>
        <name>Mg(2+)</name>
        <dbReference type="ChEBI" id="CHEBI:18420"/>
    </ligand>
</feature>
<dbReference type="GO" id="GO:0000287">
    <property type="term" value="F:magnesium ion binding"/>
    <property type="evidence" value="ECO:0007669"/>
    <property type="project" value="UniProtKB-UniRule"/>
</dbReference>
<evidence type="ECO:0000256" key="7">
    <source>
        <dbReference type="HAMAP-Rule" id="MF_01933"/>
    </source>
</evidence>
<evidence type="ECO:0000256" key="1">
    <source>
        <dbReference type="ARBA" id="ARBA00001968"/>
    </source>
</evidence>
<dbReference type="SMART" id="SM00922">
    <property type="entry name" value="MR_MLE"/>
    <property type="match status" value="1"/>
</dbReference>
<dbReference type="Pfam" id="PF13378">
    <property type="entry name" value="MR_MLE_C"/>
    <property type="match status" value="1"/>
</dbReference>
<evidence type="ECO:0000259" key="8">
    <source>
        <dbReference type="SMART" id="SM00922"/>
    </source>
</evidence>
<dbReference type="Gene3D" id="3.30.390.10">
    <property type="entry name" value="Enolase-like, N-terminal domain"/>
    <property type="match status" value="1"/>
</dbReference>
<dbReference type="OrthoDB" id="9774531at2"/>
<keyword evidence="3 7" id="KW-0479">Metal-binding</keyword>
<dbReference type="InterPro" id="IPR013342">
    <property type="entry name" value="Mandelate_racemase_C"/>
</dbReference>
<dbReference type="UniPathway" id="UPA00079"/>
<dbReference type="InterPro" id="IPR029065">
    <property type="entry name" value="Enolase_C-like"/>
</dbReference>
<dbReference type="AlphaFoldDB" id="A0A5D4TDK5"/>
<dbReference type="PANTHER" id="PTHR48073">
    <property type="entry name" value="O-SUCCINYLBENZOATE SYNTHASE-RELATED"/>
    <property type="match status" value="1"/>
</dbReference>
<feature type="binding site" evidence="7">
    <location>
        <position position="238"/>
    </location>
    <ligand>
        <name>Mg(2+)</name>
        <dbReference type="ChEBI" id="CHEBI:18420"/>
    </ligand>
</feature>
<keyword evidence="5 7" id="KW-0456">Lyase</keyword>
<dbReference type="SUPFAM" id="SSF51604">
    <property type="entry name" value="Enolase C-terminal domain-like"/>
    <property type="match status" value="1"/>
</dbReference>
<comment type="pathway">
    <text evidence="7">Quinol/quinone metabolism; 1,4-dihydroxy-2-naphthoate biosynthesis; 1,4-dihydroxy-2-naphthoate from chorismate: step 4/7.</text>
</comment>